<feature type="transmembrane region" description="Helical" evidence="6">
    <location>
        <begin position="85"/>
        <end position="106"/>
    </location>
</feature>
<evidence type="ECO:0000256" key="4">
    <source>
        <dbReference type="ARBA" id="ARBA00022989"/>
    </source>
</evidence>
<dbReference type="Pfam" id="PF02653">
    <property type="entry name" value="BPD_transp_2"/>
    <property type="match status" value="1"/>
</dbReference>
<keyword evidence="8" id="KW-1185">Reference proteome</keyword>
<dbReference type="CDD" id="cd06579">
    <property type="entry name" value="TM_PBP1_transp_AraH_like"/>
    <property type="match status" value="1"/>
</dbReference>
<dbReference type="Proteomes" id="UP000433577">
    <property type="component" value="Chromosome 2"/>
</dbReference>
<evidence type="ECO:0000313" key="7">
    <source>
        <dbReference type="EMBL" id="QGZ64283.1"/>
    </source>
</evidence>
<dbReference type="PANTHER" id="PTHR32196:SF72">
    <property type="entry name" value="RIBOSE IMPORT PERMEASE PROTEIN RBSC"/>
    <property type="match status" value="1"/>
</dbReference>
<sequence length="340" mass="35433">MNNLRTFASRYGMAFVLLALIILFASLSDVFLTGENLTNILRQVSMLGIASVGATLVILTGGIDLSVGSAVALTGVVSAIAMTQFGWGALAASLLGIACAGGVGVVNGVAVTRFSIPPLIATLATLTAVRGLAYILSGGLPIFGFPHSFGFMGRGMIGVVPVPVIVMIVAMVLGWLILNRTRYGRHLYAVGGNAEAARLAGIRVSRNLLMTYIVSGLFTGVAGVIMLSRLNSAQPNTGTGFEMDVVTAVVLGGISIAGGEGRFMGVVFGVFVIGVLSNGMTLLNVQDYYQLVIKGAVLMFAVGLDQYYVRASQTASRRSQAAAILQPRETPVAETRKQHS</sequence>
<evidence type="ECO:0000313" key="8">
    <source>
        <dbReference type="Proteomes" id="UP000433577"/>
    </source>
</evidence>
<dbReference type="GO" id="GO:0005886">
    <property type="term" value="C:plasma membrane"/>
    <property type="evidence" value="ECO:0007669"/>
    <property type="project" value="UniProtKB-SubCell"/>
</dbReference>
<dbReference type="EMBL" id="CP046914">
    <property type="protein sequence ID" value="QGZ64283.1"/>
    <property type="molecule type" value="Genomic_DNA"/>
</dbReference>
<proteinExistence type="predicted"/>
<feature type="transmembrane region" description="Helical" evidence="6">
    <location>
        <begin position="156"/>
        <end position="178"/>
    </location>
</feature>
<feature type="transmembrane region" description="Helical" evidence="6">
    <location>
        <begin position="263"/>
        <end position="282"/>
    </location>
</feature>
<dbReference type="OrthoDB" id="9799990at2"/>
<evidence type="ECO:0000256" key="1">
    <source>
        <dbReference type="ARBA" id="ARBA00004651"/>
    </source>
</evidence>
<gene>
    <name evidence="7" type="primary">rbsC</name>
    <name evidence="7" type="ORF">FAZ98_21415</name>
</gene>
<protein>
    <submittedName>
        <fullName evidence="7">Ribose ABC transporter permease</fullName>
    </submittedName>
</protein>
<keyword evidence="3 6" id="KW-0812">Transmembrane</keyword>
<feature type="transmembrane region" description="Helical" evidence="6">
    <location>
        <begin position="44"/>
        <end position="65"/>
    </location>
</feature>
<dbReference type="KEGG" id="pacs:FAZ98_21415"/>
<organism evidence="7 8">
    <name type="scientific">Paraburkholderia acidisoli</name>
    <dbReference type="NCBI Taxonomy" id="2571748"/>
    <lineage>
        <taxon>Bacteria</taxon>
        <taxon>Pseudomonadati</taxon>
        <taxon>Pseudomonadota</taxon>
        <taxon>Betaproteobacteria</taxon>
        <taxon>Burkholderiales</taxon>
        <taxon>Burkholderiaceae</taxon>
        <taxon>Paraburkholderia</taxon>
    </lineage>
</organism>
<dbReference type="AlphaFoldDB" id="A0A7Z2JHN9"/>
<comment type="subcellular location">
    <subcellularLocation>
        <location evidence="1">Cell membrane</location>
        <topology evidence="1">Multi-pass membrane protein</topology>
    </subcellularLocation>
</comment>
<dbReference type="GO" id="GO:0022857">
    <property type="term" value="F:transmembrane transporter activity"/>
    <property type="evidence" value="ECO:0007669"/>
    <property type="project" value="InterPro"/>
</dbReference>
<evidence type="ECO:0000256" key="6">
    <source>
        <dbReference type="SAM" id="Phobius"/>
    </source>
</evidence>
<feature type="transmembrane region" description="Helical" evidence="6">
    <location>
        <begin position="118"/>
        <end position="136"/>
    </location>
</feature>
<keyword evidence="5 6" id="KW-0472">Membrane</keyword>
<evidence type="ECO:0000256" key="2">
    <source>
        <dbReference type="ARBA" id="ARBA00022475"/>
    </source>
</evidence>
<evidence type="ECO:0000256" key="3">
    <source>
        <dbReference type="ARBA" id="ARBA00022692"/>
    </source>
</evidence>
<dbReference type="InterPro" id="IPR001851">
    <property type="entry name" value="ABC_transp_permease"/>
</dbReference>
<evidence type="ECO:0000256" key="5">
    <source>
        <dbReference type="ARBA" id="ARBA00023136"/>
    </source>
</evidence>
<dbReference type="RefSeq" id="WP_158953557.1">
    <property type="nucleotide sequence ID" value="NZ_CP046914.1"/>
</dbReference>
<feature type="transmembrane region" description="Helical" evidence="6">
    <location>
        <begin position="12"/>
        <end position="32"/>
    </location>
</feature>
<keyword evidence="4 6" id="KW-1133">Transmembrane helix</keyword>
<dbReference type="PANTHER" id="PTHR32196">
    <property type="entry name" value="ABC TRANSPORTER PERMEASE PROTEIN YPHD-RELATED-RELATED"/>
    <property type="match status" value="1"/>
</dbReference>
<reference evidence="7 8" key="1">
    <citation type="submission" date="2019-12" db="EMBL/GenBank/DDBJ databases">
        <title>Paraburkholderia acidiphila 7Q-K02 sp. nov and Paraburkholderia acidisoli DHF22 sp. nov., two strains isolated from forest soil.</title>
        <authorList>
            <person name="Gao Z."/>
            <person name="Qiu L."/>
        </authorList>
    </citation>
    <scope>NUCLEOTIDE SEQUENCE [LARGE SCALE GENOMIC DNA]</scope>
    <source>
        <strain evidence="7 8">DHF22</strain>
    </source>
</reference>
<feature type="transmembrane region" description="Helical" evidence="6">
    <location>
        <begin position="208"/>
        <end position="227"/>
    </location>
</feature>
<accession>A0A7Z2JHN9</accession>
<name>A0A7Z2JHN9_9BURK</name>
<keyword evidence="2" id="KW-1003">Cell membrane</keyword>